<dbReference type="RefSeq" id="WP_025225976.1">
    <property type="nucleotide sequence ID" value="NZ_CP007139.1"/>
</dbReference>
<organism evidence="1 2">
    <name type="scientific">Fimbriimonas ginsengisoli Gsoil 348</name>
    <dbReference type="NCBI Taxonomy" id="661478"/>
    <lineage>
        <taxon>Bacteria</taxon>
        <taxon>Bacillati</taxon>
        <taxon>Armatimonadota</taxon>
        <taxon>Fimbriimonadia</taxon>
        <taxon>Fimbriimonadales</taxon>
        <taxon>Fimbriimonadaceae</taxon>
        <taxon>Fimbriimonas</taxon>
    </lineage>
</organism>
<dbReference type="InterPro" id="IPR011330">
    <property type="entry name" value="Glyco_hydro/deAcase_b/a-brl"/>
</dbReference>
<reference evidence="1 2" key="1">
    <citation type="journal article" date="2014" name="PLoS ONE">
        <title>The first complete genome sequence of the class fimbriimonadia in the phylum armatimonadetes.</title>
        <authorList>
            <person name="Hu Z.Y."/>
            <person name="Wang Y.Z."/>
            <person name="Im W.T."/>
            <person name="Wang S.Y."/>
            <person name="Zhao G.P."/>
            <person name="Zheng H.J."/>
            <person name="Quan Z.X."/>
        </authorList>
    </citation>
    <scope>NUCLEOTIDE SEQUENCE [LARGE SCALE GENOMIC DNA]</scope>
    <source>
        <strain evidence="1">Gsoil 348</strain>
    </source>
</reference>
<proteinExistence type="predicted"/>
<dbReference type="Pfam" id="PF03746">
    <property type="entry name" value="LamB_YcsF"/>
    <property type="match status" value="2"/>
</dbReference>
<dbReference type="PANTHER" id="PTHR30292">
    <property type="entry name" value="UNCHARACTERIZED PROTEIN YBGL-RELATED"/>
    <property type="match status" value="1"/>
</dbReference>
<name>A0A068NQ04_FIMGI</name>
<sequence>MRVSQIVGKRTIDLNVDIGEGFPHDAELLRFASSANVCCGVHAGSRDLTLSTIELCRKHRVRLGIHPGYPDRPTMGRAPMQAGQERPYLKSLFEQVTWFLENERPDYLKPHGAFYNDTAVVLPHDWKTQRKRAPTTSEYESGGVYLSQFPGLQSLLMLLRIHKLPLMGLEKTAHKAVADRARQPFIREGFADRQYRRDGTLMPRSEPGAVLVDPGQVREQVLQLASNVDSICLHGDTPDCLPFAELVYRTLLDGGYGVGA</sequence>
<dbReference type="EMBL" id="CP007139">
    <property type="protein sequence ID" value="AIE85452.1"/>
    <property type="molecule type" value="Genomic_DNA"/>
</dbReference>
<dbReference type="STRING" id="661478.OP10G_2084"/>
<evidence type="ECO:0000313" key="2">
    <source>
        <dbReference type="Proteomes" id="UP000027982"/>
    </source>
</evidence>
<dbReference type="OrthoDB" id="9773478at2"/>
<dbReference type="HOGENOM" id="CLU_069535_0_0_0"/>
<gene>
    <name evidence="1" type="ORF">OP10G_2084</name>
</gene>
<protein>
    <submittedName>
        <fullName evidence="1">Lactam utilization protein LamB</fullName>
    </submittedName>
</protein>
<dbReference type="AlphaFoldDB" id="A0A068NQ04"/>
<keyword evidence="2" id="KW-1185">Reference proteome</keyword>
<dbReference type="InterPro" id="IPR005501">
    <property type="entry name" value="LamB/YcsF/PxpA-like"/>
</dbReference>
<accession>A0A068NQ04</accession>
<dbReference type="Gene3D" id="3.20.20.370">
    <property type="entry name" value="Glycoside hydrolase/deacetylase"/>
    <property type="match status" value="1"/>
</dbReference>
<dbReference type="eggNOG" id="COG1540">
    <property type="taxonomic scope" value="Bacteria"/>
</dbReference>
<dbReference type="GO" id="GO:0005975">
    <property type="term" value="P:carbohydrate metabolic process"/>
    <property type="evidence" value="ECO:0007669"/>
    <property type="project" value="InterPro"/>
</dbReference>
<evidence type="ECO:0000313" key="1">
    <source>
        <dbReference type="EMBL" id="AIE85452.1"/>
    </source>
</evidence>
<dbReference type="SUPFAM" id="SSF88713">
    <property type="entry name" value="Glycoside hydrolase/deacetylase"/>
    <property type="match status" value="1"/>
</dbReference>
<dbReference type="KEGG" id="fgi:OP10G_2084"/>
<dbReference type="PANTHER" id="PTHR30292:SF0">
    <property type="entry name" value="5-OXOPROLINASE SUBUNIT A"/>
    <property type="match status" value="1"/>
</dbReference>
<dbReference type="Proteomes" id="UP000027982">
    <property type="component" value="Chromosome"/>
</dbReference>